<evidence type="ECO:0000256" key="6">
    <source>
        <dbReference type="ARBA" id="ARBA00022918"/>
    </source>
</evidence>
<keyword evidence="4" id="KW-0255">Endonuclease</keyword>
<dbReference type="InterPro" id="IPR050951">
    <property type="entry name" value="Retrovirus_Pol_polyprotein"/>
</dbReference>
<dbReference type="InterPro" id="IPR043502">
    <property type="entry name" value="DNA/RNA_pol_sf"/>
</dbReference>
<dbReference type="InterPro" id="IPR041373">
    <property type="entry name" value="RT_RNaseH"/>
</dbReference>
<keyword evidence="9" id="KW-1185">Reference proteome</keyword>
<dbReference type="GO" id="GO:0004519">
    <property type="term" value="F:endonuclease activity"/>
    <property type="evidence" value="ECO:0007669"/>
    <property type="project" value="UniProtKB-KW"/>
</dbReference>
<keyword evidence="1" id="KW-0808">Transferase</keyword>
<organism evidence="8 9">
    <name type="scientific">Thelohanellus kitauei</name>
    <name type="common">Myxosporean</name>
    <dbReference type="NCBI Taxonomy" id="669202"/>
    <lineage>
        <taxon>Eukaryota</taxon>
        <taxon>Metazoa</taxon>
        <taxon>Cnidaria</taxon>
        <taxon>Myxozoa</taxon>
        <taxon>Myxosporea</taxon>
        <taxon>Bivalvulida</taxon>
        <taxon>Platysporina</taxon>
        <taxon>Myxobolidae</taxon>
        <taxon>Thelohanellus</taxon>
    </lineage>
</organism>
<evidence type="ECO:0000313" key="8">
    <source>
        <dbReference type="EMBL" id="KII61803.1"/>
    </source>
</evidence>
<dbReference type="GO" id="GO:0003964">
    <property type="term" value="F:RNA-directed DNA polymerase activity"/>
    <property type="evidence" value="ECO:0007669"/>
    <property type="project" value="UniProtKB-KW"/>
</dbReference>
<dbReference type="EMBL" id="JWZT01005244">
    <property type="protein sequence ID" value="KII61803.1"/>
    <property type="molecule type" value="Genomic_DNA"/>
</dbReference>
<gene>
    <name evidence="8" type="ORF">RF11_06062</name>
</gene>
<evidence type="ECO:0000256" key="4">
    <source>
        <dbReference type="ARBA" id="ARBA00022759"/>
    </source>
</evidence>
<dbReference type="OMA" id="HKRETSI"/>
<dbReference type="PANTHER" id="PTHR37984:SF5">
    <property type="entry name" value="PROTEIN NYNRIN-LIKE"/>
    <property type="match status" value="1"/>
</dbReference>
<dbReference type="Pfam" id="PF17917">
    <property type="entry name" value="RT_RNaseH"/>
    <property type="match status" value="1"/>
</dbReference>
<comment type="caution">
    <text evidence="8">The sequence shown here is derived from an EMBL/GenBank/DDBJ whole genome shotgun (WGS) entry which is preliminary data.</text>
</comment>
<dbReference type="GO" id="GO:0016787">
    <property type="term" value="F:hydrolase activity"/>
    <property type="evidence" value="ECO:0007669"/>
    <property type="project" value="UniProtKB-KW"/>
</dbReference>
<feature type="domain" description="Reverse transcriptase RNase H-like" evidence="7">
    <location>
        <begin position="67"/>
        <end position="111"/>
    </location>
</feature>
<evidence type="ECO:0000256" key="3">
    <source>
        <dbReference type="ARBA" id="ARBA00022722"/>
    </source>
</evidence>
<evidence type="ECO:0000256" key="1">
    <source>
        <dbReference type="ARBA" id="ARBA00022679"/>
    </source>
</evidence>
<accession>A0A0C2I971</accession>
<keyword evidence="3" id="KW-0540">Nuclease</keyword>
<dbReference type="Proteomes" id="UP000031668">
    <property type="component" value="Unassembled WGS sequence"/>
</dbReference>
<dbReference type="AlphaFoldDB" id="A0A0C2I971"/>
<evidence type="ECO:0000313" key="9">
    <source>
        <dbReference type="Proteomes" id="UP000031668"/>
    </source>
</evidence>
<evidence type="ECO:0000259" key="7">
    <source>
        <dbReference type="Pfam" id="PF17917"/>
    </source>
</evidence>
<dbReference type="Gene3D" id="3.30.70.270">
    <property type="match status" value="1"/>
</dbReference>
<keyword evidence="2" id="KW-0548">Nucleotidyltransferase</keyword>
<keyword evidence="6" id="KW-0695">RNA-directed DNA polymerase</keyword>
<evidence type="ECO:0000256" key="2">
    <source>
        <dbReference type="ARBA" id="ARBA00022695"/>
    </source>
</evidence>
<keyword evidence="5" id="KW-0378">Hydrolase</keyword>
<proteinExistence type="predicted"/>
<dbReference type="InterPro" id="IPR043128">
    <property type="entry name" value="Rev_trsase/Diguanyl_cyclase"/>
</dbReference>
<name>A0A0C2I971_THEKT</name>
<reference evidence="8 9" key="1">
    <citation type="journal article" date="2014" name="Genome Biol. Evol.">
        <title>The genome of the myxosporean Thelohanellus kitauei shows adaptations to nutrient acquisition within its fish host.</title>
        <authorList>
            <person name="Yang Y."/>
            <person name="Xiong J."/>
            <person name="Zhou Z."/>
            <person name="Huo F."/>
            <person name="Miao W."/>
            <person name="Ran C."/>
            <person name="Liu Y."/>
            <person name="Zhang J."/>
            <person name="Feng J."/>
            <person name="Wang M."/>
            <person name="Wang M."/>
            <person name="Wang L."/>
            <person name="Yao B."/>
        </authorList>
    </citation>
    <scope>NUCLEOTIDE SEQUENCE [LARGE SCALE GENOMIC DNA]</scope>
    <source>
        <strain evidence="8">Wuqing</strain>
    </source>
</reference>
<sequence length="111" mass="12945">MSMCKFLQDQIKYFGYVIDKNGIIPTTEYIEPIMNCPQPTNTKELKSFLEAINYYSKFFAMLLAHLLITDAPDQGIMAVLFHQVDRNLERPIFYASRTLQVHERNYSSADK</sequence>
<evidence type="ECO:0000256" key="5">
    <source>
        <dbReference type="ARBA" id="ARBA00022801"/>
    </source>
</evidence>
<dbReference type="SUPFAM" id="SSF56672">
    <property type="entry name" value="DNA/RNA polymerases"/>
    <property type="match status" value="1"/>
</dbReference>
<dbReference type="OrthoDB" id="8051208at2759"/>
<dbReference type="PANTHER" id="PTHR37984">
    <property type="entry name" value="PROTEIN CBG26694"/>
    <property type="match status" value="1"/>
</dbReference>
<protein>
    <submittedName>
        <fullName evidence="8">Transposon Tf2-8 polyprotein</fullName>
    </submittedName>
</protein>